<dbReference type="GO" id="GO:0045944">
    <property type="term" value="P:positive regulation of transcription by RNA polymerase II"/>
    <property type="evidence" value="ECO:0007669"/>
    <property type="project" value="TreeGrafter"/>
</dbReference>
<dbReference type="EMBL" id="CAMXCT030000929">
    <property type="protein sequence ID" value="CAL4772186.1"/>
    <property type="molecule type" value="Genomic_DNA"/>
</dbReference>
<reference evidence="6" key="1">
    <citation type="submission" date="2022-10" db="EMBL/GenBank/DDBJ databases">
        <authorList>
            <person name="Chen Y."/>
            <person name="Dougan E. K."/>
            <person name="Chan C."/>
            <person name="Rhodes N."/>
            <person name="Thang M."/>
        </authorList>
    </citation>
    <scope>NUCLEOTIDE SEQUENCE</scope>
</reference>
<comment type="caution">
    <text evidence="6">The sequence shown here is derived from an EMBL/GenBank/DDBJ whole genome shotgun (WGS) entry which is preliminary data.</text>
</comment>
<protein>
    <submittedName>
        <fullName evidence="7">Pentatricopeptide repeat-containing protein, chloroplastic</fullName>
    </submittedName>
</protein>
<dbReference type="InterPro" id="IPR050663">
    <property type="entry name" value="Ankyrin-SOCS_Box"/>
</dbReference>
<evidence type="ECO:0000256" key="2">
    <source>
        <dbReference type="ARBA" id="ARBA00023043"/>
    </source>
</evidence>
<dbReference type="SUPFAM" id="SSF48403">
    <property type="entry name" value="Ankyrin repeat"/>
    <property type="match status" value="1"/>
</dbReference>
<gene>
    <name evidence="6" type="ORF">C1SCF055_LOCUS12375</name>
</gene>
<feature type="region of interest" description="Disordered" evidence="5">
    <location>
        <begin position="1"/>
        <end position="148"/>
    </location>
</feature>
<evidence type="ECO:0000313" key="6">
    <source>
        <dbReference type="EMBL" id="CAI3984874.1"/>
    </source>
</evidence>
<dbReference type="Pfam" id="PF12796">
    <property type="entry name" value="Ank_2"/>
    <property type="match status" value="1"/>
</dbReference>
<keyword evidence="4" id="KW-0175">Coiled coil</keyword>
<keyword evidence="8" id="KW-1185">Reference proteome</keyword>
<dbReference type="PANTHER" id="PTHR24193:SF121">
    <property type="entry name" value="ADA2A-CONTAINING COMPLEX COMPONENT 3, ISOFORM D"/>
    <property type="match status" value="1"/>
</dbReference>
<dbReference type="Gene3D" id="1.25.40.20">
    <property type="entry name" value="Ankyrin repeat-containing domain"/>
    <property type="match status" value="1"/>
</dbReference>
<dbReference type="EMBL" id="CAMXCT020000929">
    <property type="protein sequence ID" value="CAL1138249.1"/>
    <property type="molecule type" value="Genomic_DNA"/>
</dbReference>
<feature type="repeat" description="ANK" evidence="3">
    <location>
        <begin position="750"/>
        <end position="782"/>
    </location>
</feature>
<accession>A0A9P1FPJ8</accession>
<dbReference type="OrthoDB" id="444405at2759"/>
<keyword evidence="2 3" id="KW-0040">ANK repeat</keyword>
<evidence type="ECO:0000313" key="8">
    <source>
        <dbReference type="Proteomes" id="UP001152797"/>
    </source>
</evidence>
<dbReference type="Proteomes" id="UP001152797">
    <property type="component" value="Unassembled WGS sequence"/>
</dbReference>
<sequence length="824" mass="95564">MQRRHTMVENDKQKMLRDQAELQEAKAREEKLKMEAERQHQKLIQDMEKLRQDQAQLNADKEDEKKAKEEAERKHASVLRDMQQLQADRDKLQADQVAEKRAREEAERKHAEVLQDRDKIAADMRQLQSDKDSEQRAKQEIERKHDAAMKQMELVNADQTKLKMDKDSEVQTRLDMEAKHQAVLRDLEQLRAEKDQIATEHNSLKMEHQRLEAERNRLHASHAEASRGHEEAIGRLRAAHETELKQTKDQSQQHKQEWEGRHQSLLQELEGLRAELRRAQQEKEDERRAKERAQADRQSASRQSEALQVQVQSIQSRRNSDLSSLEDVQSRVRSLQSENEMLTGDVNTLKKLKQEKEEAEKDLREAFNIQRTELKTIQRQLEDREQQVKEFEEWRKNLEDKYSGLLSQLSAEKKEGEDLRRELREAQATGEQLQRNAQEALDRLLLLQQENEDLKESLESKTRGESEALKRRMTMPRMSLWAVPPVLAIEEEADLLPHSKDEFIAQVRDAHKGVDSLMQSAAEVHIRTISAQVDGAAAAESKGTGIRRGLADYEKQYEIQSERRSELNNLEARLHDLRALKEEVALQHHLPEVERNQVTEYLERDMKRCEEEIEIMRPSSALSSLPDELIQVLMHMVDEGLPPEFEHGFSPMHWSAQRGRRDLIEFIRQQVDGGHELLNSRDAQGRIPLFFAERSGKVGLAYHLRRIGGSADLLVRSSEKRPDTEGLAPAYKKVLDQIEQRGWQSMKWKDDFTMLHWAASHGKKDLCLYLLSQQANPMDKDNKGRTAAAVAAEANHFEVVAAIQDKVTMPRKSVSHLVFSTPTE</sequence>
<dbReference type="InterPro" id="IPR002110">
    <property type="entry name" value="Ankyrin_rpt"/>
</dbReference>
<feature type="coiled-coil region" evidence="4">
    <location>
        <begin position="550"/>
        <end position="587"/>
    </location>
</feature>
<evidence type="ECO:0000313" key="7">
    <source>
        <dbReference type="EMBL" id="CAL4772186.1"/>
    </source>
</evidence>
<feature type="region of interest" description="Disordered" evidence="5">
    <location>
        <begin position="278"/>
        <end position="327"/>
    </location>
</feature>
<feature type="compositionally biased region" description="Basic and acidic residues" evidence="5">
    <location>
        <begin position="87"/>
        <end position="148"/>
    </location>
</feature>
<dbReference type="GO" id="GO:0005634">
    <property type="term" value="C:nucleus"/>
    <property type="evidence" value="ECO:0007669"/>
    <property type="project" value="TreeGrafter"/>
</dbReference>
<dbReference type="PANTHER" id="PTHR24193">
    <property type="entry name" value="ANKYRIN REPEAT PROTEIN"/>
    <property type="match status" value="1"/>
</dbReference>
<feature type="compositionally biased region" description="Polar residues" evidence="5">
    <location>
        <begin position="300"/>
        <end position="327"/>
    </location>
</feature>
<dbReference type="GO" id="GO:0000976">
    <property type="term" value="F:transcription cis-regulatory region binding"/>
    <property type="evidence" value="ECO:0007669"/>
    <property type="project" value="TreeGrafter"/>
</dbReference>
<feature type="compositionally biased region" description="Basic and acidic residues" evidence="5">
    <location>
        <begin position="59"/>
        <end position="75"/>
    </location>
</feature>
<keyword evidence="1" id="KW-0677">Repeat</keyword>
<feature type="compositionally biased region" description="Basic and acidic residues" evidence="5">
    <location>
        <begin position="1"/>
        <end position="52"/>
    </location>
</feature>
<dbReference type="EMBL" id="CAMXCT010000929">
    <property type="protein sequence ID" value="CAI3984874.1"/>
    <property type="molecule type" value="Genomic_DNA"/>
</dbReference>
<dbReference type="PROSITE" id="PS50088">
    <property type="entry name" value="ANK_REPEAT"/>
    <property type="match status" value="1"/>
</dbReference>
<name>A0A9P1FPJ8_9DINO</name>
<dbReference type="AlphaFoldDB" id="A0A9P1FPJ8"/>
<evidence type="ECO:0000256" key="1">
    <source>
        <dbReference type="ARBA" id="ARBA00022737"/>
    </source>
</evidence>
<feature type="compositionally biased region" description="Basic and acidic residues" evidence="5">
    <location>
        <begin position="278"/>
        <end position="295"/>
    </location>
</feature>
<organism evidence="6">
    <name type="scientific">Cladocopium goreaui</name>
    <dbReference type="NCBI Taxonomy" id="2562237"/>
    <lineage>
        <taxon>Eukaryota</taxon>
        <taxon>Sar</taxon>
        <taxon>Alveolata</taxon>
        <taxon>Dinophyceae</taxon>
        <taxon>Suessiales</taxon>
        <taxon>Symbiodiniaceae</taxon>
        <taxon>Cladocopium</taxon>
    </lineage>
</organism>
<evidence type="ECO:0000256" key="4">
    <source>
        <dbReference type="SAM" id="Coils"/>
    </source>
</evidence>
<evidence type="ECO:0000256" key="3">
    <source>
        <dbReference type="PROSITE-ProRule" id="PRU00023"/>
    </source>
</evidence>
<reference evidence="7 8" key="2">
    <citation type="submission" date="2024-05" db="EMBL/GenBank/DDBJ databases">
        <authorList>
            <person name="Chen Y."/>
            <person name="Shah S."/>
            <person name="Dougan E. K."/>
            <person name="Thang M."/>
            <person name="Chan C."/>
        </authorList>
    </citation>
    <scope>NUCLEOTIDE SEQUENCE [LARGE SCALE GENOMIC DNA]</scope>
</reference>
<dbReference type="InterPro" id="IPR036770">
    <property type="entry name" value="Ankyrin_rpt-contain_sf"/>
</dbReference>
<evidence type="ECO:0000256" key="5">
    <source>
        <dbReference type="SAM" id="MobiDB-lite"/>
    </source>
</evidence>
<dbReference type="SMART" id="SM00248">
    <property type="entry name" value="ANK"/>
    <property type="match status" value="4"/>
</dbReference>
<proteinExistence type="predicted"/>